<evidence type="ECO:0000259" key="3">
    <source>
        <dbReference type="Pfam" id="PF01764"/>
    </source>
</evidence>
<gene>
    <name evidence="4" type="ORF">VFH_II116360</name>
</gene>
<keyword evidence="1" id="KW-0378">Hydrolase</keyword>
<protein>
    <recommendedName>
        <fullName evidence="3">Fungal lipase-type domain-containing protein</fullName>
    </recommendedName>
</protein>
<organism evidence="4 5">
    <name type="scientific">Vicia faba</name>
    <name type="common">Broad bean</name>
    <name type="synonym">Faba vulgaris</name>
    <dbReference type="NCBI Taxonomy" id="3906"/>
    <lineage>
        <taxon>Eukaryota</taxon>
        <taxon>Viridiplantae</taxon>
        <taxon>Streptophyta</taxon>
        <taxon>Embryophyta</taxon>
        <taxon>Tracheophyta</taxon>
        <taxon>Spermatophyta</taxon>
        <taxon>Magnoliopsida</taxon>
        <taxon>eudicotyledons</taxon>
        <taxon>Gunneridae</taxon>
        <taxon>Pentapetalae</taxon>
        <taxon>rosids</taxon>
        <taxon>fabids</taxon>
        <taxon>Fabales</taxon>
        <taxon>Fabaceae</taxon>
        <taxon>Papilionoideae</taxon>
        <taxon>50 kb inversion clade</taxon>
        <taxon>NPAAA clade</taxon>
        <taxon>Hologalegina</taxon>
        <taxon>IRL clade</taxon>
        <taxon>Fabeae</taxon>
        <taxon>Vicia</taxon>
    </lineage>
</organism>
<dbReference type="EMBL" id="OX451737">
    <property type="protein sequence ID" value="CAI8598200.1"/>
    <property type="molecule type" value="Genomic_DNA"/>
</dbReference>
<evidence type="ECO:0000313" key="4">
    <source>
        <dbReference type="EMBL" id="CAI8598200.1"/>
    </source>
</evidence>
<dbReference type="PANTHER" id="PTHR46086:SF17">
    <property type="entry name" value="ALPHA_BETA-HYDROLASES SUPERFAMILY PROTEIN"/>
    <property type="match status" value="1"/>
</dbReference>
<name>A0AAV0ZP82_VICFA</name>
<accession>A0AAV0ZP82</accession>
<dbReference type="Proteomes" id="UP001157006">
    <property type="component" value="Chromosome 2"/>
</dbReference>
<dbReference type="GO" id="GO:0004806">
    <property type="term" value="F:triacylglycerol lipase activity"/>
    <property type="evidence" value="ECO:0007669"/>
    <property type="project" value="InterPro"/>
</dbReference>
<evidence type="ECO:0000313" key="5">
    <source>
        <dbReference type="Proteomes" id="UP001157006"/>
    </source>
</evidence>
<keyword evidence="2" id="KW-0472">Membrane</keyword>
<proteinExistence type="predicted"/>
<feature type="domain" description="Fungal lipase-type" evidence="3">
    <location>
        <begin position="26"/>
        <end position="164"/>
    </location>
</feature>
<reference evidence="4 5" key="1">
    <citation type="submission" date="2023-01" db="EMBL/GenBank/DDBJ databases">
        <authorList>
            <person name="Kreplak J."/>
        </authorList>
    </citation>
    <scope>NUCLEOTIDE SEQUENCE [LARGE SCALE GENOMIC DNA]</scope>
</reference>
<dbReference type="PANTHER" id="PTHR46086">
    <property type="entry name" value="ALPHA/BETA-HYDROLASES SUPERFAMILY PROTEIN"/>
    <property type="match status" value="1"/>
</dbReference>
<evidence type="ECO:0000256" key="2">
    <source>
        <dbReference type="SAM" id="Phobius"/>
    </source>
</evidence>
<dbReference type="CDD" id="cd00519">
    <property type="entry name" value="Lipase_3"/>
    <property type="match status" value="1"/>
</dbReference>
<feature type="transmembrane region" description="Helical" evidence="2">
    <location>
        <begin position="108"/>
        <end position="129"/>
    </location>
</feature>
<dbReference type="Pfam" id="PF01764">
    <property type="entry name" value="Lipase_3"/>
    <property type="match status" value="1"/>
</dbReference>
<dbReference type="AlphaFoldDB" id="A0AAV0ZP82"/>
<dbReference type="GO" id="GO:0006629">
    <property type="term" value="P:lipid metabolic process"/>
    <property type="evidence" value="ECO:0007669"/>
    <property type="project" value="InterPro"/>
</dbReference>
<keyword evidence="5" id="KW-1185">Reference proteome</keyword>
<dbReference type="InterPro" id="IPR029058">
    <property type="entry name" value="AB_hydrolase_fold"/>
</dbReference>
<evidence type="ECO:0000256" key="1">
    <source>
        <dbReference type="ARBA" id="ARBA00022801"/>
    </source>
</evidence>
<dbReference type="SUPFAM" id="SSF53474">
    <property type="entry name" value="alpha/beta-Hydrolases"/>
    <property type="match status" value="1"/>
</dbReference>
<dbReference type="Gene3D" id="3.40.50.1820">
    <property type="entry name" value="alpha/beta hydrolase"/>
    <property type="match status" value="1"/>
</dbReference>
<sequence length="181" mass="20531">MIDYDGQATTQALILLDKSDNQDTYIVTFRGTELFDADQWSCDLDISWLEFSGVGKTHAGFMKALGLQKSNVGWPKEIETNDTHAPEAYYFIRDFLKKKLKENDKAKFIVTGHSLGGVLAILFPAILILHEETFLLERVEGVYTFGQLRVGDGVFAKYMDKNLVIIILLVKITKNTRAYAW</sequence>
<keyword evidence="2" id="KW-1133">Transmembrane helix</keyword>
<dbReference type="InterPro" id="IPR002921">
    <property type="entry name" value="Fungal_lipase-type"/>
</dbReference>
<dbReference type="InterPro" id="IPR044819">
    <property type="entry name" value="OBL-like"/>
</dbReference>
<keyword evidence="2" id="KW-0812">Transmembrane</keyword>